<dbReference type="AlphaFoldDB" id="A0A2K8T838"/>
<dbReference type="KEGG" id="nfl:COO91_09428"/>
<dbReference type="Proteomes" id="UP000232003">
    <property type="component" value="Plasmid pNFSY04"/>
</dbReference>
<geneLocation type="plasmid" evidence="2">
    <name>pnfsy04</name>
</geneLocation>
<name>A0A2K8T838_9NOSO</name>
<dbReference type="EMBL" id="CP024789">
    <property type="protein sequence ID" value="AUB43255.1"/>
    <property type="molecule type" value="Genomic_DNA"/>
</dbReference>
<proteinExistence type="predicted"/>
<accession>A0A2K8T838</accession>
<sequence>MPFPDKATIKPMLDAGIVVGAITAKDWARTSPNDKQSGFKP</sequence>
<organism evidence="1 2">
    <name type="scientific">Nostoc flagelliforme CCNUN1</name>
    <dbReference type="NCBI Taxonomy" id="2038116"/>
    <lineage>
        <taxon>Bacteria</taxon>
        <taxon>Bacillati</taxon>
        <taxon>Cyanobacteriota</taxon>
        <taxon>Cyanophyceae</taxon>
        <taxon>Nostocales</taxon>
        <taxon>Nostocaceae</taxon>
        <taxon>Nostoc</taxon>
    </lineage>
</organism>
<keyword evidence="1" id="KW-0614">Plasmid</keyword>
<keyword evidence="2" id="KW-1185">Reference proteome</keyword>
<reference evidence="1 2" key="1">
    <citation type="submission" date="2017-11" db="EMBL/GenBank/DDBJ databases">
        <title>Complete genome of a free-living desiccation-tolerant cyanobacterium and its photosynthetic adaptation to extreme terrestrial habitat.</title>
        <authorList>
            <person name="Shang J."/>
        </authorList>
    </citation>
    <scope>NUCLEOTIDE SEQUENCE [LARGE SCALE GENOMIC DNA]</scope>
    <source>
        <strain evidence="1 2">CCNUN1</strain>
        <plasmid evidence="2">pnfsy04</plasmid>
    </source>
</reference>
<gene>
    <name evidence="1" type="ORF">COO91_09428</name>
</gene>
<evidence type="ECO:0000313" key="2">
    <source>
        <dbReference type="Proteomes" id="UP000232003"/>
    </source>
</evidence>
<protein>
    <submittedName>
        <fullName evidence="1">Uncharacterized protein</fullName>
    </submittedName>
</protein>
<evidence type="ECO:0000313" key="1">
    <source>
        <dbReference type="EMBL" id="AUB43255.1"/>
    </source>
</evidence>